<dbReference type="Gene3D" id="2.60.40.420">
    <property type="entry name" value="Cupredoxins - blue copper proteins"/>
    <property type="match status" value="3"/>
</dbReference>
<dbReference type="AlphaFoldDB" id="A0A1B4VFW7"/>
<evidence type="ECO:0000256" key="5">
    <source>
        <dbReference type="ARBA" id="ARBA00041027"/>
    </source>
</evidence>
<dbReference type="EMBL" id="AP014936">
    <property type="protein sequence ID" value="BAU49667.1"/>
    <property type="molecule type" value="Genomic_DNA"/>
</dbReference>
<evidence type="ECO:0000256" key="2">
    <source>
        <dbReference type="ARBA" id="ARBA00022723"/>
    </source>
</evidence>
<protein>
    <recommendedName>
        <fullName evidence="5">Multicopper oxidase CueO</fullName>
        <ecNumber evidence="4">1.16.3.4</ecNumber>
    </recommendedName>
    <alternativeName>
        <fullName evidence="6">Copper efflux oxidase</fullName>
    </alternativeName>
    <alternativeName>
        <fullName evidence="7">Cuprous oxidase</fullName>
    </alternativeName>
</protein>
<evidence type="ECO:0000256" key="6">
    <source>
        <dbReference type="ARBA" id="ARBA00042896"/>
    </source>
</evidence>
<keyword evidence="10" id="KW-0812">Transmembrane</keyword>
<dbReference type="SUPFAM" id="SSF49503">
    <property type="entry name" value="Cupredoxins"/>
    <property type="match status" value="3"/>
</dbReference>
<evidence type="ECO:0000313" key="13">
    <source>
        <dbReference type="EMBL" id="BAU49667.1"/>
    </source>
</evidence>
<dbReference type="CDD" id="cd13852">
    <property type="entry name" value="CuRO_1_McoP_like"/>
    <property type="match status" value="1"/>
</dbReference>
<keyword evidence="10" id="KW-0472">Membrane</keyword>
<dbReference type="Proteomes" id="UP000218899">
    <property type="component" value="Chromosome"/>
</dbReference>
<dbReference type="KEGG" id="sva:SVA_3119"/>
<feature type="domain" description="Plastocyanin-like" evidence="12">
    <location>
        <begin position="90"/>
        <end position="189"/>
    </location>
</feature>
<evidence type="ECO:0000256" key="7">
    <source>
        <dbReference type="ARBA" id="ARBA00043090"/>
    </source>
</evidence>
<dbReference type="GO" id="GO:0005507">
    <property type="term" value="F:copper ion binding"/>
    <property type="evidence" value="ECO:0007669"/>
    <property type="project" value="InterPro"/>
</dbReference>
<feature type="region of interest" description="Disordered" evidence="9">
    <location>
        <begin position="388"/>
        <end position="412"/>
    </location>
</feature>
<dbReference type="InterPro" id="IPR011707">
    <property type="entry name" value="Cu-oxidase-like_N"/>
</dbReference>
<evidence type="ECO:0000256" key="10">
    <source>
        <dbReference type="SAM" id="Phobius"/>
    </source>
</evidence>
<name>A0A1B4VFW7_9GAMM</name>
<dbReference type="CDD" id="cd13907">
    <property type="entry name" value="CuRO_3_MCO_like_1"/>
    <property type="match status" value="1"/>
</dbReference>
<keyword evidence="2" id="KW-0479">Metal-binding</keyword>
<dbReference type="InterPro" id="IPR002355">
    <property type="entry name" value="Cu_oxidase_Cu_BS"/>
</dbReference>
<comment type="catalytic activity">
    <reaction evidence="8">
        <text>4 Cu(+) + O2 + 4 H(+) = 4 Cu(2+) + 2 H2O</text>
        <dbReference type="Rhea" id="RHEA:30083"/>
        <dbReference type="ChEBI" id="CHEBI:15377"/>
        <dbReference type="ChEBI" id="CHEBI:15378"/>
        <dbReference type="ChEBI" id="CHEBI:15379"/>
        <dbReference type="ChEBI" id="CHEBI:29036"/>
        <dbReference type="ChEBI" id="CHEBI:49552"/>
        <dbReference type="EC" id="1.16.3.4"/>
    </reaction>
    <physiologicalReaction direction="left-to-right" evidence="8">
        <dbReference type="Rhea" id="RHEA:30084"/>
    </physiologicalReaction>
</comment>
<dbReference type="InterPro" id="IPR008972">
    <property type="entry name" value="Cupredoxin"/>
</dbReference>
<evidence type="ECO:0000259" key="11">
    <source>
        <dbReference type="Pfam" id="PF07731"/>
    </source>
</evidence>
<accession>A0A1B4VFW7</accession>
<evidence type="ECO:0000313" key="14">
    <source>
        <dbReference type="Proteomes" id="UP000218899"/>
    </source>
</evidence>
<organism evidence="13 14">
    <name type="scientific">Sulfurifustis variabilis</name>
    <dbReference type="NCBI Taxonomy" id="1675686"/>
    <lineage>
        <taxon>Bacteria</taxon>
        <taxon>Pseudomonadati</taxon>
        <taxon>Pseudomonadota</taxon>
        <taxon>Gammaproteobacteria</taxon>
        <taxon>Acidiferrobacterales</taxon>
        <taxon>Acidiferrobacteraceae</taxon>
        <taxon>Sulfurifustis</taxon>
    </lineage>
</organism>
<dbReference type="InterPro" id="IPR011706">
    <property type="entry name" value="Cu-oxidase_C"/>
</dbReference>
<dbReference type="Pfam" id="PF07732">
    <property type="entry name" value="Cu-oxidase_3"/>
    <property type="match status" value="1"/>
</dbReference>
<reference evidence="13 14" key="1">
    <citation type="submission" date="2015-08" db="EMBL/GenBank/DDBJ databases">
        <title>Complete genome sequence of Sulfurifustis variabilis.</title>
        <authorList>
            <person name="Miura A."/>
            <person name="Kojima H."/>
            <person name="Fukui M."/>
        </authorList>
    </citation>
    <scope>NUCLEOTIDE SEQUENCE [LARGE SCALE GENOMIC DNA]</scope>
    <source>
        <strain evidence="14">skN76</strain>
    </source>
</reference>
<sequence length="550" mass="60426">MATNRRLSPYDAGRVTRRDMLRYLGAAGLAGITGIGLAGGSRAGNSRAVTKDVEILLTARPGQARLLPGTPTQVLRFDASVVRGDPAAVAPSPGGYLGPTLRLKKGQRVRIRFDNRLTEPSIVHWHGLHLPDEMDGHPRFAVAGGGSYHYEFTVNDRAGTYWYHPHPHGRTGPQIYYGLAGLLLISDDEERTLGLPQDEQDIALVIQDRTFGADNQLRTLGRGMMMERMMGFLGKDILVNGQPGYTLTVSPRAYRLRLLNASNARIYKLAWSDGTPLHVIATDGGLLTRPAERPYAMLAPGERVELWVDFSRYADGGELALKSLPFEGGMAMRGMMGGGMMRGMMGRGGMMDGMMGDTMSRMNEGMMGGPANGRELDLLTVRIARGRPAKSEPPARLARVPPAGSGDARNAGNPRTFRLAMGMMEWTLNGRTFEMNAAAADERVALGATEVWELANEASMGMMGMMAHPMHIHGVQFRVVGREVLPGLREAYATVREGFVDEGWKDTVLVMPGERVRLMLRFEDYKGLFPYHCHNLEHADLGMMRNYRVV</sequence>
<dbReference type="PANTHER" id="PTHR48267">
    <property type="entry name" value="CUPREDOXIN SUPERFAMILY PROTEIN"/>
    <property type="match status" value="1"/>
</dbReference>
<dbReference type="OrthoDB" id="9757546at2"/>
<proteinExistence type="predicted"/>
<keyword evidence="14" id="KW-1185">Reference proteome</keyword>
<dbReference type="PROSITE" id="PS51318">
    <property type="entry name" value="TAT"/>
    <property type="match status" value="1"/>
</dbReference>
<evidence type="ECO:0000256" key="9">
    <source>
        <dbReference type="SAM" id="MobiDB-lite"/>
    </source>
</evidence>
<dbReference type="InterPro" id="IPR006311">
    <property type="entry name" value="TAT_signal"/>
</dbReference>
<comment type="subunit">
    <text evidence="1">Monomer.</text>
</comment>
<gene>
    <name evidence="13" type="ORF">SVA_3119</name>
</gene>
<dbReference type="InterPro" id="IPR045087">
    <property type="entry name" value="Cu-oxidase_fam"/>
</dbReference>
<evidence type="ECO:0000259" key="12">
    <source>
        <dbReference type="Pfam" id="PF07732"/>
    </source>
</evidence>
<dbReference type="GO" id="GO:0016491">
    <property type="term" value="F:oxidoreductase activity"/>
    <property type="evidence" value="ECO:0007669"/>
    <property type="project" value="UniProtKB-KW"/>
</dbReference>
<dbReference type="PANTHER" id="PTHR48267:SF1">
    <property type="entry name" value="BILIRUBIN OXIDASE"/>
    <property type="match status" value="1"/>
</dbReference>
<dbReference type="Pfam" id="PF07731">
    <property type="entry name" value="Cu-oxidase_2"/>
    <property type="match status" value="1"/>
</dbReference>
<evidence type="ECO:0000256" key="1">
    <source>
        <dbReference type="ARBA" id="ARBA00011245"/>
    </source>
</evidence>
<dbReference type="PROSITE" id="PS00080">
    <property type="entry name" value="MULTICOPPER_OXIDASE2"/>
    <property type="match status" value="1"/>
</dbReference>
<keyword evidence="3" id="KW-0560">Oxidoreductase</keyword>
<keyword evidence="10" id="KW-1133">Transmembrane helix</keyword>
<evidence type="ECO:0000256" key="3">
    <source>
        <dbReference type="ARBA" id="ARBA00023002"/>
    </source>
</evidence>
<dbReference type="RefSeq" id="WP_096462046.1">
    <property type="nucleotide sequence ID" value="NZ_AP014936.1"/>
</dbReference>
<evidence type="ECO:0000256" key="4">
    <source>
        <dbReference type="ARBA" id="ARBA00038978"/>
    </source>
</evidence>
<evidence type="ECO:0000256" key="8">
    <source>
        <dbReference type="ARBA" id="ARBA00048092"/>
    </source>
</evidence>
<feature type="domain" description="Plastocyanin-like" evidence="11">
    <location>
        <begin position="416"/>
        <end position="549"/>
    </location>
</feature>
<dbReference type="EC" id="1.16.3.4" evidence="4"/>
<feature type="transmembrane region" description="Helical" evidence="10">
    <location>
        <begin position="21"/>
        <end position="40"/>
    </location>
</feature>